<dbReference type="CDD" id="cd17736">
    <property type="entry name" value="BRCT_microcephalin_rpt2"/>
    <property type="match status" value="1"/>
</dbReference>
<dbReference type="Proteomes" id="UP001432146">
    <property type="component" value="Unassembled WGS sequence"/>
</dbReference>
<dbReference type="InterPro" id="IPR001357">
    <property type="entry name" value="BRCT_dom"/>
</dbReference>
<dbReference type="SMART" id="SM00292">
    <property type="entry name" value="BRCT"/>
    <property type="match status" value="2"/>
</dbReference>
<dbReference type="PROSITE" id="PS50172">
    <property type="entry name" value="BRCT"/>
    <property type="match status" value="2"/>
</dbReference>
<protein>
    <recommendedName>
        <fullName evidence="2">BRCT domain-containing protein</fullName>
    </recommendedName>
</protein>
<evidence type="ECO:0000313" key="3">
    <source>
        <dbReference type="EMBL" id="KAK9300503.1"/>
    </source>
</evidence>
<evidence type="ECO:0000313" key="4">
    <source>
        <dbReference type="Proteomes" id="UP001432146"/>
    </source>
</evidence>
<dbReference type="PANTHER" id="PTHR14625">
    <property type="entry name" value="MICROCEPHALIN"/>
    <property type="match status" value="1"/>
</dbReference>
<evidence type="ECO:0000256" key="1">
    <source>
        <dbReference type="SAM" id="MobiDB-lite"/>
    </source>
</evidence>
<feature type="domain" description="BRCT" evidence="2">
    <location>
        <begin position="328"/>
        <end position="418"/>
    </location>
</feature>
<feature type="domain" description="BRCT" evidence="2">
    <location>
        <begin position="439"/>
        <end position="512"/>
    </location>
</feature>
<dbReference type="Gene3D" id="3.40.50.10190">
    <property type="entry name" value="BRCT domain"/>
    <property type="match status" value="2"/>
</dbReference>
<dbReference type="Pfam" id="PF00533">
    <property type="entry name" value="BRCT"/>
    <property type="match status" value="1"/>
</dbReference>
<sequence>MSYMYNNFKIENDKSMNLCEMDDINIIQTSLNVNTSIDYVNDSNNHRNKNRWKTYNGKKHENSKSKQKDILAVSFQTTQEYSCTSLQMNTSLDVSNKLQNDNNTINAFPIKDINSMNTRNDNFDNDNIIDDNYKTNNYKIHQNTVIQKKMCDSEHNNITNNIIDLYNNSETCTIIKESSDKCNVGMDQNIKHSIKFPKEKKFKRKLLPLHECSQLVSISPVQDEKCISPAYLIFKKSHKRKNNKPNNINNIESINKNNNRDHNGKTQKKKIISKKIIIKKMIDDDILRRLEENKENFNREKTRNVYTEERNSSDDFQLLKNSSIVHVMKKKTRENRLNIVATGLSNEDKDIVKSVVKILGLAKIESNVTKNTTHVVTTGIRTINLLHGIIRGCWLVTLEWVLKSLENNTWLNPEKYEIVHFSKAVLENRKDRQLFGKSYVPELFTACGYIYVQKNTTPPYNMLQNLIKAAGGCVTERPETARIFIGIGGLKETWILDCITSGELQPHDQYKR</sequence>
<dbReference type="InterPro" id="IPR036420">
    <property type="entry name" value="BRCT_dom_sf"/>
</dbReference>
<feature type="region of interest" description="Disordered" evidence="1">
    <location>
        <begin position="238"/>
        <end position="268"/>
    </location>
</feature>
<feature type="region of interest" description="Disordered" evidence="1">
    <location>
        <begin position="40"/>
        <end position="66"/>
    </location>
</feature>
<organism evidence="3 4">
    <name type="scientific">Tetragonisca angustula</name>
    <dbReference type="NCBI Taxonomy" id="166442"/>
    <lineage>
        <taxon>Eukaryota</taxon>
        <taxon>Metazoa</taxon>
        <taxon>Ecdysozoa</taxon>
        <taxon>Arthropoda</taxon>
        <taxon>Hexapoda</taxon>
        <taxon>Insecta</taxon>
        <taxon>Pterygota</taxon>
        <taxon>Neoptera</taxon>
        <taxon>Endopterygota</taxon>
        <taxon>Hymenoptera</taxon>
        <taxon>Apocrita</taxon>
        <taxon>Aculeata</taxon>
        <taxon>Apoidea</taxon>
        <taxon>Anthophila</taxon>
        <taxon>Apidae</taxon>
        <taxon>Tetragonisca</taxon>
    </lineage>
</organism>
<evidence type="ECO:0000259" key="2">
    <source>
        <dbReference type="PROSITE" id="PS50172"/>
    </source>
</evidence>
<dbReference type="CDD" id="cd17751">
    <property type="entry name" value="BRCT_microcephalin_rpt3"/>
    <property type="match status" value="1"/>
</dbReference>
<comment type="caution">
    <text evidence="3">The sequence shown here is derived from an EMBL/GenBank/DDBJ whole genome shotgun (WGS) entry which is preliminary data.</text>
</comment>
<dbReference type="GO" id="GO:0000278">
    <property type="term" value="P:mitotic cell cycle"/>
    <property type="evidence" value="ECO:0007669"/>
    <property type="project" value="TreeGrafter"/>
</dbReference>
<accession>A0AAW0ZU26</accession>
<reference evidence="3 4" key="1">
    <citation type="submission" date="2024-05" db="EMBL/GenBank/DDBJ databases">
        <title>The nuclear and mitochondrial genome assemblies of Tetragonisca angustula (Apidae: Meliponini), a tiny yet remarkable pollinator in the Neotropics.</title>
        <authorList>
            <person name="Ferrari R."/>
            <person name="Ricardo P.C."/>
            <person name="Dias F.C."/>
            <person name="Araujo N.S."/>
            <person name="Soares D.O."/>
            <person name="Zhou Q.-S."/>
            <person name="Zhu C.-D."/>
            <person name="Coutinho L."/>
            <person name="Airas M.C."/>
            <person name="Batista T.M."/>
        </authorList>
    </citation>
    <scope>NUCLEOTIDE SEQUENCE [LARGE SCALE GENOMIC DNA]</scope>
    <source>
        <strain evidence="3">ASF017062</strain>
        <tissue evidence="3">Abdomen</tissue>
    </source>
</reference>
<gene>
    <name evidence="3" type="ORF">QLX08_006846</name>
</gene>
<dbReference type="InterPro" id="IPR022047">
    <property type="entry name" value="Microcephalin-like"/>
</dbReference>
<keyword evidence="4" id="KW-1185">Reference proteome</keyword>
<dbReference type="AlphaFoldDB" id="A0AAW0ZU26"/>
<feature type="compositionally biased region" description="Low complexity" evidence="1">
    <location>
        <begin position="244"/>
        <end position="257"/>
    </location>
</feature>
<dbReference type="EMBL" id="JAWNGG020000126">
    <property type="protein sequence ID" value="KAK9300503.1"/>
    <property type="molecule type" value="Genomic_DNA"/>
</dbReference>
<dbReference type="SUPFAM" id="SSF52113">
    <property type="entry name" value="BRCT domain"/>
    <property type="match status" value="2"/>
</dbReference>
<proteinExistence type="predicted"/>
<name>A0AAW0ZU26_9HYME</name>
<dbReference type="PANTHER" id="PTHR14625:SF3">
    <property type="entry name" value="MICROCEPHALIN"/>
    <property type="match status" value="1"/>
</dbReference>